<feature type="compositionally biased region" description="Polar residues" evidence="6">
    <location>
        <begin position="325"/>
        <end position="339"/>
    </location>
</feature>
<evidence type="ECO:0000313" key="8">
    <source>
        <dbReference type="EMBL" id="CAG8570734.1"/>
    </source>
</evidence>
<dbReference type="SUPFAM" id="SSF46689">
    <property type="entry name" value="Homeodomain-like"/>
    <property type="match status" value="1"/>
</dbReference>
<comment type="caution">
    <text evidence="8">The sequence shown here is derived from an EMBL/GenBank/DDBJ whole genome shotgun (WGS) entry which is preliminary data.</text>
</comment>
<dbReference type="InterPro" id="IPR017970">
    <property type="entry name" value="Homeobox_CS"/>
</dbReference>
<feature type="compositionally biased region" description="Basic residues" evidence="6">
    <location>
        <begin position="378"/>
        <end position="389"/>
    </location>
</feature>
<dbReference type="GO" id="GO:0000981">
    <property type="term" value="F:DNA-binding transcription factor activity, RNA polymerase II-specific"/>
    <property type="evidence" value="ECO:0007669"/>
    <property type="project" value="InterPro"/>
</dbReference>
<organism evidence="8 9">
    <name type="scientific">Paraglomus occultum</name>
    <dbReference type="NCBI Taxonomy" id="144539"/>
    <lineage>
        <taxon>Eukaryota</taxon>
        <taxon>Fungi</taxon>
        <taxon>Fungi incertae sedis</taxon>
        <taxon>Mucoromycota</taxon>
        <taxon>Glomeromycotina</taxon>
        <taxon>Glomeromycetes</taxon>
        <taxon>Paraglomerales</taxon>
        <taxon>Paraglomeraceae</taxon>
        <taxon>Paraglomus</taxon>
    </lineage>
</organism>
<dbReference type="SMART" id="SM00389">
    <property type="entry name" value="HOX"/>
    <property type="match status" value="1"/>
</dbReference>
<dbReference type="AlphaFoldDB" id="A0A9N9G0I6"/>
<proteinExistence type="predicted"/>
<feature type="compositionally biased region" description="Polar residues" evidence="6">
    <location>
        <begin position="390"/>
        <end position="415"/>
    </location>
</feature>
<accession>A0A9N9G0I6</accession>
<dbReference type="GO" id="GO:1990837">
    <property type="term" value="F:sequence-specific double-stranded DNA binding"/>
    <property type="evidence" value="ECO:0007669"/>
    <property type="project" value="TreeGrafter"/>
</dbReference>
<feature type="compositionally biased region" description="Low complexity" evidence="6">
    <location>
        <begin position="313"/>
        <end position="324"/>
    </location>
</feature>
<feature type="region of interest" description="Disordered" evidence="6">
    <location>
        <begin position="305"/>
        <end position="339"/>
    </location>
</feature>
<comment type="subcellular location">
    <subcellularLocation>
        <location evidence="4 5">Nucleus</location>
    </subcellularLocation>
</comment>
<dbReference type="Proteomes" id="UP000789572">
    <property type="component" value="Unassembled WGS sequence"/>
</dbReference>
<evidence type="ECO:0000313" key="9">
    <source>
        <dbReference type="Proteomes" id="UP000789572"/>
    </source>
</evidence>
<gene>
    <name evidence="8" type="ORF">POCULU_LOCUS5982</name>
</gene>
<keyword evidence="1 4" id="KW-0238">DNA-binding</keyword>
<sequence length="437" mass="48157">MAYDKADSRLHLQEKLGAGDPSILAASISSEDDKRKGRRPKYPDPKPGYRSGYSVNRSFTQAEIILLKQILKEAGDPPVDMLTQRSWSQHDDDSRSDMQSSNGEHNVGDVKYEHDVMDATMIFPANEQNPKNRELLSQARRKRTRNVTTPYQTRVLRKVLSVTSFPSTEMREALANSLNMHPRTVQIWFQNQRQKAKNSPTNLTSAAGIPHLDNYGTSDIFPIPLAPNNTPGIFFHNMSMMSNNNAGTNVSTNVTSQPMSSSMSQQNLLPPSPPYTIVPIYQAPTPTYPSTIYLSSATLQFQNYPNGNTNYHSPPEVSPQVPQQGYNSQTGANGTAGQYVQNPTLDMLAAAALEAENGHPPQGSHSHVNRTHINGSHVSHHAHSHHQHQGRSPQGSSQQTRHPPPSIFTSKTSPIDASADAVSPLCTSPIVHGLRPW</sequence>
<dbReference type="CDD" id="cd00086">
    <property type="entry name" value="homeodomain"/>
    <property type="match status" value="1"/>
</dbReference>
<evidence type="ECO:0000256" key="3">
    <source>
        <dbReference type="ARBA" id="ARBA00023242"/>
    </source>
</evidence>
<dbReference type="InterPro" id="IPR001356">
    <property type="entry name" value="HD"/>
</dbReference>
<dbReference type="PANTHER" id="PTHR46255:SF3">
    <property type="entry name" value="HOMEOBOX DOMAIN-CONTAINING PROTEIN"/>
    <property type="match status" value="1"/>
</dbReference>
<evidence type="ECO:0000256" key="5">
    <source>
        <dbReference type="RuleBase" id="RU000682"/>
    </source>
</evidence>
<dbReference type="Gene3D" id="1.10.10.60">
    <property type="entry name" value="Homeodomain-like"/>
    <property type="match status" value="1"/>
</dbReference>
<feature type="DNA-binding region" description="Homeobox" evidence="4">
    <location>
        <begin position="141"/>
        <end position="200"/>
    </location>
</feature>
<keyword evidence="9" id="KW-1185">Reference proteome</keyword>
<feature type="domain" description="Homeobox" evidence="7">
    <location>
        <begin position="139"/>
        <end position="199"/>
    </location>
</feature>
<name>A0A9N9G0I6_9GLOM</name>
<evidence type="ECO:0000256" key="6">
    <source>
        <dbReference type="SAM" id="MobiDB-lite"/>
    </source>
</evidence>
<protein>
    <submittedName>
        <fullName evidence="8">6877_t:CDS:1</fullName>
    </submittedName>
</protein>
<dbReference type="EMBL" id="CAJVPJ010001010">
    <property type="protein sequence ID" value="CAG8570734.1"/>
    <property type="molecule type" value="Genomic_DNA"/>
</dbReference>
<dbReference type="Pfam" id="PF00046">
    <property type="entry name" value="Homeodomain"/>
    <property type="match status" value="1"/>
</dbReference>
<evidence type="ECO:0000256" key="4">
    <source>
        <dbReference type="PROSITE-ProRule" id="PRU00108"/>
    </source>
</evidence>
<dbReference type="GO" id="GO:0005634">
    <property type="term" value="C:nucleus"/>
    <property type="evidence" value="ECO:0007669"/>
    <property type="project" value="UniProtKB-SubCell"/>
</dbReference>
<reference evidence="8" key="1">
    <citation type="submission" date="2021-06" db="EMBL/GenBank/DDBJ databases">
        <authorList>
            <person name="Kallberg Y."/>
            <person name="Tangrot J."/>
            <person name="Rosling A."/>
        </authorList>
    </citation>
    <scope>NUCLEOTIDE SEQUENCE</scope>
    <source>
        <strain evidence="8">IA702</strain>
    </source>
</reference>
<dbReference type="InterPro" id="IPR052631">
    <property type="entry name" value="Paired_homeobox_Bicoid"/>
</dbReference>
<feature type="region of interest" description="Disordered" evidence="6">
    <location>
        <begin position="14"/>
        <end position="54"/>
    </location>
</feature>
<dbReference type="PANTHER" id="PTHR46255">
    <property type="entry name" value="SHORT STATURE HOMEOBOX"/>
    <property type="match status" value="1"/>
</dbReference>
<feature type="region of interest" description="Disordered" evidence="6">
    <location>
        <begin position="77"/>
        <end position="106"/>
    </location>
</feature>
<evidence type="ECO:0000259" key="7">
    <source>
        <dbReference type="PROSITE" id="PS50071"/>
    </source>
</evidence>
<dbReference type="PROSITE" id="PS00027">
    <property type="entry name" value="HOMEOBOX_1"/>
    <property type="match status" value="1"/>
</dbReference>
<dbReference type="InterPro" id="IPR009057">
    <property type="entry name" value="Homeodomain-like_sf"/>
</dbReference>
<dbReference type="OrthoDB" id="6159439at2759"/>
<feature type="region of interest" description="Disordered" evidence="6">
    <location>
        <begin position="377"/>
        <end position="415"/>
    </location>
</feature>
<keyword evidence="3 4" id="KW-0539">Nucleus</keyword>
<evidence type="ECO:0000256" key="1">
    <source>
        <dbReference type="ARBA" id="ARBA00023125"/>
    </source>
</evidence>
<evidence type="ECO:0000256" key="2">
    <source>
        <dbReference type="ARBA" id="ARBA00023155"/>
    </source>
</evidence>
<keyword evidence="2 4" id="KW-0371">Homeobox</keyword>
<dbReference type="PROSITE" id="PS50071">
    <property type="entry name" value="HOMEOBOX_2"/>
    <property type="match status" value="1"/>
</dbReference>